<keyword evidence="2" id="KW-0813">Transport</keyword>
<evidence type="ECO:0000256" key="7">
    <source>
        <dbReference type="SAM" id="Phobius"/>
    </source>
</evidence>
<dbReference type="OrthoDB" id="9807111at2"/>
<dbReference type="PANTHER" id="PTHR30509">
    <property type="entry name" value="P-HYDROXYBENZOIC ACID EFFLUX PUMP SUBUNIT-RELATED"/>
    <property type="match status" value="1"/>
</dbReference>
<organism evidence="8 9">
    <name type="scientific">Sphingomonas desiccabilis</name>
    <dbReference type="NCBI Taxonomy" id="429134"/>
    <lineage>
        <taxon>Bacteria</taxon>
        <taxon>Pseudomonadati</taxon>
        <taxon>Pseudomonadota</taxon>
        <taxon>Alphaproteobacteria</taxon>
        <taxon>Sphingomonadales</taxon>
        <taxon>Sphingomonadaceae</taxon>
        <taxon>Sphingomonas</taxon>
    </lineage>
</organism>
<evidence type="ECO:0000313" key="8">
    <source>
        <dbReference type="EMBL" id="RXZ35205.1"/>
    </source>
</evidence>
<evidence type="ECO:0000256" key="4">
    <source>
        <dbReference type="ARBA" id="ARBA00022692"/>
    </source>
</evidence>
<feature type="transmembrane region" description="Helical" evidence="7">
    <location>
        <begin position="365"/>
        <end position="386"/>
    </location>
</feature>
<evidence type="ECO:0000313" key="9">
    <source>
        <dbReference type="Proteomes" id="UP000292347"/>
    </source>
</evidence>
<evidence type="ECO:0000256" key="3">
    <source>
        <dbReference type="ARBA" id="ARBA00022475"/>
    </source>
</evidence>
<keyword evidence="5 7" id="KW-1133">Transmembrane helix</keyword>
<dbReference type="Proteomes" id="UP000292347">
    <property type="component" value="Unassembled WGS sequence"/>
</dbReference>
<evidence type="ECO:0000256" key="5">
    <source>
        <dbReference type="ARBA" id="ARBA00022989"/>
    </source>
</evidence>
<comment type="subcellular location">
    <subcellularLocation>
        <location evidence="1">Cell membrane</location>
        <topology evidence="1">Multi-pass membrane protein</topology>
    </subcellularLocation>
</comment>
<dbReference type="InterPro" id="IPR006726">
    <property type="entry name" value="PHBA_efflux_AaeB/fusaric-R"/>
</dbReference>
<feature type="transmembrane region" description="Helical" evidence="7">
    <location>
        <begin position="42"/>
        <end position="60"/>
    </location>
</feature>
<evidence type="ECO:0000256" key="6">
    <source>
        <dbReference type="ARBA" id="ARBA00023136"/>
    </source>
</evidence>
<feature type="transmembrane region" description="Helical" evidence="7">
    <location>
        <begin position="12"/>
        <end position="36"/>
    </location>
</feature>
<evidence type="ECO:0000256" key="2">
    <source>
        <dbReference type="ARBA" id="ARBA00022448"/>
    </source>
</evidence>
<dbReference type="EMBL" id="SDPT01000001">
    <property type="protein sequence ID" value="RXZ35205.1"/>
    <property type="molecule type" value="Genomic_DNA"/>
</dbReference>
<keyword evidence="9" id="KW-1185">Reference proteome</keyword>
<feature type="transmembrane region" description="Helical" evidence="7">
    <location>
        <begin position="496"/>
        <end position="517"/>
    </location>
</feature>
<reference evidence="8 9" key="1">
    <citation type="submission" date="2019-01" db="EMBL/GenBank/DDBJ databases">
        <title>Sphingomonas mucosissima sp. nov. and Sphingomonas desiccabilis sp. nov., from biological soil crusts in the Colorado Plateau, USA.</title>
        <authorList>
            <person name="Zhu D."/>
        </authorList>
    </citation>
    <scope>NUCLEOTIDE SEQUENCE [LARGE SCALE GENOMIC DNA]</scope>
    <source>
        <strain evidence="8 9">CP1D</strain>
    </source>
</reference>
<sequence>MRGRNAGGMTIGVRQLVFSANAFAGALLALFLSFAIGLERPFWAMVTVYIASQPLSGASVSKGVFRLIGTAVGAGAAVVMVPAFVNAPVLLTLVMALWVGGCLFVSLLDRTPRSYLFMLAGYTAAFVGFPAAGHPEQVFGTAVLRAQEIGLGVFCAMLFHSIVFPLSVGDAVRDRLRDILADAERWTADALAGIVTPETEIERRRLANDTTELHLLGTHLPYDTARVRPERGTLAALQDRLVLLLPMASAMEDRIITLRSLRALPERLERLVEDVRCWVKDPAAADPDALRDRAEQLSSDAARRHDWEALLQANLAGRLGELVVLLVTIRSLARAIRFPDEKLPEGVRQTIRAARPRKFHLDHALALRSAFATVLAIVGCATFWIFSGWPDGATATMIAAVMCCFFAAMDDPTVAQRGFLYGTAAGIPIVGLYLFAILPMISGFPLLALALAPLFLPLGVAVAFPALAGATMPLVVGIAGGLALNNNYGPSDFATFVNSNFALCAGVLAAIFATRLVRVLDPAAAVLRVLRAGWRDLADAAEGRAIRSPADWTSRMLDRVGLILPRLPRAAADLRLAGTDALRDLRVGLGVLQVREAARTTPAGAGRAEMERLVATLGRHFRRLGNGASERPPLMLLGEIDTALALVLEEPTEMPGREPTLHALVGLRRNLFPDASAWQPEALAA</sequence>
<keyword evidence="3" id="KW-1003">Cell membrane</keyword>
<dbReference type="Pfam" id="PF04632">
    <property type="entry name" value="FUSC"/>
    <property type="match status" value="1"/>
</dbReference>
<evidence type="ECO:0000256" key="1">
    <source>
        <dbReference type="ARBA" id="ARBA00004651"/>
    </source>
</evidence>
<dbReference type="AlphaFoldDB" id="A0A4Q2IX43"/>
<dbReference type="GO" id="GO:0022857">
    <property type="term" value="F:transmembrane transporter activity"/>
    <property type="evidence" value="ECO:0007669"/>
    <property type="project" value="InterPro"/>
</dbReference>
<keyword evidence="6 7" id="KW-0472">Membrane</keyword>
<name>A0A4Q2IX43_9SPHN</name>
<feature type="transmembrane region" description="Helical" evidence="7">
    <location>
        <begin position="115"/>
        <end position="133"/>
    </location>
</feature>
<protein>
    <submittedName>
        <fullName evidence="8">FUSC family protein</fullName>
    </submittedName>
</protein>
<accession>A0A4Q2IX43</accession>
<feature type="transmembrane region" description="Helical" evidence="7">
    <location>
        <begin position="67"/>
        <end position="84"/>
    </location>
</feature>
<proteinExistence type="predicted"/>
<keyword evidence="4 7" id="KW-0812">Transmembrane</keyword>
<feature type="transmembrane region" description="Helical" evidence="7">
    <location>
        <begin position="149"/>
        <end position="168"/>
    </location>
</feature>
<gene>
    <name evidence="8" type="ORF">EO081_06110</name>
</gene>
<feature type="transmembrane region" description="Helical" evidence="7">
    <location>
        <begin position="430"/>
        <end position="456"/>
    </location>
</feature>
<feature type="transmembrane region" description="Helical" evidence="7">
    <location>
        <begin position="462"/>
        <end position="484"/>
    </location>
</feature>
<dbReference type="PANTHER" id="PTHR30509:SF9">
    <property type="entry name" value="MULTIDRUG RESISTANCE PROTEIN MDTO"/>
    <property type="match status" value="1"/>
</dbReference>
<feature type="transmembrane region" description="Helical" evidence="7">
    <location>
        <begin position="392"/>
        <end position="409"/>
    </location>
</feature>
<dbReference type="GO" id="GO:0005886">
    <property type="term" value="C:plasma membrane"/>
    <property type="evidence" value="ECO:0007669"/>
    <property type="project" value="UniProtKB-SubCell"/>
</dbReference>
<feature type="transmembrane region" description="Helical" evidence="7">
    <location>
        <begin position="90"/>
        <end position="108"/>
    </location>
</feature>
<comment type="caution">
    <text evidence="8">The sequence shown here is derived from an EMBL/GenBank/DDBJ whole genome shotgun (WGS) entry which is preliminary data.</text>
</comment>